<evidence type="ECO:0000256" key="4">
    <source>
        <dbReference type="ARBA" id="ARBA00015388"/>
    </source>
</evidence>
<feature type="transmembrane region" description="Helical" evidence="8">
    <location>
        <begin position="314"/>
        <end position="336"/>
    </location>
</feature>
<proteinExistence type="inferred from homology"/>
<evidence type="ECO:0000313" key="9">
    <source>
        <dbReference type="EMBL" id="VEU23941.1"/>
    </source>
</evidence>
<evidence type="ECO:0000256" key="6">
    <source>
        <dbReference type="ARBA" id="ARBA00022989"/>
    </source>
</evidence>
<keyword evidence="6 8" id="KW-1133">Transmembrane helix</keyword>
<organism evidence="9 10">
    <name type="scientific">Brettanomyces naardenensis</name>
    <name type="common">Yeast</name>
    <dbReference type="NCBI Taxonomy" id="13370"/>
    <lineage>
        <taxon>Eukaryota</taxon>
        <taxon>Fungi</taxon>
        <taxon>Dikarya</taxon>
        <taxon>Ascomycota</taxon>
        <taxon>Saccharomycotina</taxon>
        <taxon>Pichiomycetes</taxon>
        <taxon>Pichiales</taxon>
        <taxon>Pichiaceae</taxon>
        <taxon>Brettanomyces</taxon>
    </lineage>
</organism>
<evidence type="ECO:0000256" key="2">
    <source>
        <dbReference type="ARBA" id="ARBA00004651"/>
    </source>
</evidence>
<keyword evidence="7 8" id="KW-0472">Membrane</keyword>
<feature type="transmembrane region" description="Helical" evidence="8">
    <location>
        <begin position="55"/>
        <end position="75"/>
    </location>
</feature>
<feature type="transmembrane region" description="Helical" evidence="8">
    <location>
        <begin position="417"/>
        <end position="443"/>
    </location>
</feature>
<feature type="transmembrane region" description="Helical" evidence="8">
    <location>
        <begin position="106"/>
        <end position="131"/>
    </location>
</feature>
<sequence>MATPPPYTPVRLPDEEDEESPLAYDYTFEKPKIPIESDSFEQSFPLDAPKYNDSIFTIVFFAVVLGLVGLTVYSYQDLSSSTTVLTVLTEKILPASKTSDKNARDLALLALATVGIPIICSLAAVLIAYAFPMFFVFVGYFLIPLTFFGICFTAFIAGSAVMAIIFFIFGVLALSFIYNNYKKLSFTALMLRIVIDVMRLYPSALGVQFIGSITSGIIGLIFLLMSSVIVADRSKIDDGTCDTQDGNPDNSCVSSASWWIYIYVMFAGFYIFEVLKNLIHVTISGIYGSWYFFSKTALRPRSPAWGAFKRGVTYCFGSICFGSLIVSLVKILRQILASLQHKLEERRIGENGGGDLGMGPIVYSILSAIVSIFDFVFAQAEYWIKWFNQYAYSYMALYGKDYLESARDTFEIMKFKGVFIIINDCLINATLIFYSILVCLLSSGTFYGALVGFMKNTNVAPEFMVAGFVLQILLAYFITYITLNVINSGFITFLIALCIKPEVFEENYHGYFVKMTNYYPEVSRSLNVPFPDRV</sequence>
<evidence type="ECO:0000256" key="1">
    <source>
        <dbReference type="ARBA" id="ARBA00002957"/>
    </source>
</evidence>
<feature type="transmembrane region" description="Helical" evidence="8">
    <location>
        <begin position="278"/>
        <end position="293"/>
    </location>
</feature>
<feature type="transmembrane region" description="Helical" evidence="8">
    <location>
        <begin position="463"/>
        <end position="483"/>
    </location>
</feature>
<comment type="subcellular location">
    <subcellularLocation>
        <location evidence="2 8">Cell membrane</location>
        <topology evidence="2 8">Multi-pass membrane protein</topology>
    </subcellularLocation>
</comment>
<protein>
    <recommendedName>
        <fullName evidence="4 8">Protein PNS1</fullName>
    </recommendedName>
</protein>
<dbReference type="GO" id="GO:0005886">
    <property type="term" value="C:plasma membrane"/>
    <property type="evidence" value="ECO:0007669"/>
    <property type="project" value="UniProtKB-SubCell"/>
</dbReference>
<dbReference type="Proteomes" id="UP000290900">
    <property type="component" value="Unassembled WGS sequence"/>
</dbReference>
<evidence type="ECO:0000256" key="7">
    <source>
        <dbReference type="ARBA" id="ARBA00023136"/>
    </source>
</evidence>
<keyword evidence="10" id="KW-1185">Reference proteome</keyword>
<keyword evidence="5 8" id="KW-0812">Transmembrane</keyword>
<dbReference type="OrthoDB" id="44736at2759"/>
<comment type="function">
    <text evidence="1 8">Probably involved in transport through the plasma membrane.</text>
</comment>
<evidence type="ECO:0000256" key="5">
    <source>
        <dbReference type="ARBA" id="ARBA00022692"/>
    </source>
</evidence>
<feature type="transmembrane region" description="Helical" evidence="8">
    <location>
        <begin position="252"/>
        <end position="272"/>
    </location>
</feature>
<dbReference type="EMBL" id="CAACVR010000067">
    <property type="protein sequence ID" value="VEU23941.1"/>
    <property type="molecule type" value="Genomic_DNA"/>
</dbReference>
<feature type="transmembrane region" description="Helical" evidence="8">
    <location>
        <begin position="356"/>
        <end position="377"/>
    </location>
</feature>
<evidence type="ECO:0000256" key="3">
    <source>
        <dbReference type="ARBA" id="ARBA00007168"/>
    </source>
</evidence>
<reference evidence="9 10" key="1">
    <citation type="submission" date="2018-12" db="EMBL/GenBank/DDBJ databases">
        <authorList>
            <person name="Tiukova I."/>
            <person name="Dainat J."/>
        </authorList>
    </citation>
    <scope>NUCLEOTIDE SEQUENCE [LARGE SCALE GENOMIC DNA]</scope>
</reference>
<feature type="transmembrane region" description="Helical" evidence="8">
    <location>
        <begin position="207"/>
        <end position="231"/>
    </location>
</feature>
<accession>A0A448YSQ7</accession>
<comment type="similarity">
    <text evidence="3 8">Belongs to the CTL (choline transporter-like) family.</text>
</comment>
<name>A0A448YSQ7_BRENA</name>
<dbReference type="GO" id="GO:0022857">
    <property type="term" value="F:transmembrane transporter activity"/>
    <property type="evidence" value="ECO:0007669"/>
    <property type="project" value="UniProtKB-UniRule"/>
</dbReference>
<dbReference type="Pfam" id="PF04515">
    <property type="entry name" value="Choline_transpo"/>
    <property type="match status" value="1"/>
</dbReference>
<evidence type="ECO:0000313" key="10">
    <source>
        <dbReference type="Proteomes" id="UP000290900"/>
    </source>
</evidence>
<feature type="transmembrane region" description="Helical" evidence="8">
    <location>
        <begin position="143"/>
        <end position="172"/>
    </location>
</feature>
<dbReference type="PANTHER" id="PTHR12385">
    <property type="entry name" value="CHOLINE TRANSPORTER-LIKE (SLC FAMILY 44)"/>
    <property type="match status" value="1"/>
</dbReference>
<gene>
    <name evidence="9" type="ORF">BRENAR_LOCUS4670</name>
</gene>
<dbReference type="PANTHER" id="PTHR12385:SF4">
    <property type="entry name" value="PROTEIN PNS1"/>
    <property type="match status" value="1"/>
</dbReference>
<dbReference type="AlphaFoldDB" id="A0A448YSQ7"/>
<dbReference type="InParanoid" id="A0A448YSQ7"/>
<evidence type="ECO:0000256" key="8">
    <source>
        <dbReference type="RuleBase" id="RU368066"/>
    </source>
</evidence>
<dbReference type="InterPro" id="IPR007603">
    <property type="entry name" value="Choline_transptr-like"/>
</dbReference>